<dbReference type="NCBIfam" id="NF003645">
    <property type="entry name" value="PRK05286.1-2"/>
    <property type="match status" value="1"/>
</dbReference>
<accession>A0AAD5UKH0</accession>
<keyword evidence="14 17" id="KW-0496">Mitochondrion</keyword>
<comment type="caution">
    <text evidence="19">The sequence shown here is derived from an EMBL/GenBank/DDBJ whole genome shotgun (WGS) entry which is preliminary data.</text>
</comment>
<evidence type="ECO:0000256" key="16">
    <source>
        <dbReference type="ARBA" id="ARBA00048639"/>
    </source>
</evidence>
<evidence type="ECO:0000256" key="9">
    <source>
        <dbReference type="ARBA" id="ARBA00022792"/>
    </source>
</evidence>
<dbReference type="GO" id="GO:0106430">
    <property type="term" value="F:dihydroorotate dehydrogenase (quinone) activity"/>
    <property type="evidence" value="ECO:0007669"/>
    <property type="project" value="UniProtKB-EC"/>
</dbReference>
<dbReference type="InterPro" id="IPR005719">
    <property type="entry name" value="Dihydroorotate_DH_2"/>
</dbReference>
<keyword evidence="7 17" id="KW-0288">FMN</keyword>
<evidence type="ECO:0000259" key="18">
    <source>
        <dbReference type="Pfam" id="PF01180"/>
    </source>
</evidence>
<keyword evidence="8 17" id="KW-0812">Transmembrane</keyword>
<comment type="pathway">
    <text evidence="2 17">Pyrimidine metabolism; UMP biosynthesis via de novo pathway; orotate from (S)-dihydroorotate (quinone route): step 1/1.</text>
</comment>
<keyword evidence="13 17" id="KW-0560">Oxidoreductase</keyword>
<dbReference type="Gene3D" id="3.20.20.70">
    <property type="entry name" value="Aldolase class I"/>
    <property type="match status" value="1"/>
</dbReference>
<comment type="subcellular location">
    <subcellularLocation>
        <location evidence="1 17">Mitochondrion inner membrane</location>
        <topology evidence="1 17">Single-pass membrane protein</topology>
    </subcellularLocation>
</comment>
<evidence type="ECO:0000256" key="12">
    <source>
        <dbReference type="ARBA" id="ARBA00022989"/>
    </source>
</evidence>
<dbReference type="PROSITE" id="PS00912">
    <property type="entry name" value="DHODEHASE_2"/>
    <property type="match status" value="1"/>
</dbReference>
<evidence type="ECO:0000256" key="11">
    <source>
        <dbReference type="ARBA" id="ARBA00022975"/>
    </source>
</evidence>
<keyword evidence="9 17" id="KW-0999">Mitochondrion inner membrane</keyword>
<keyword evidence="6 17" id="KW-0285">Flavoprotein</keyword>
<dbReference type="PROSITE" id="PS00911">
    <property type="entry name" value="DHODEHASE_1"/>
    <property type="match status" value="1"/>
</dbReference>
<dbReference type="EMBL" id="JADGKB010000041">
    <property type="protein sequence ID" value="KAJ3257205.1"/>
    <property type="molecule type" value="Genomic_DNA"/>
</dbReference>
<dbReference type="GO" id="GO:0005743">
    <property type="term" value="C:mitochondrial inner membrane"/>
    <property type="evidence" value="ECO:0007669"/>
    <property type="project" value="UniProtKB-SubCell"/>
</dbReference>
<feature type="domain" description="Dihydroorotate dehydrogenase catalytic" evidence="18">
    <location>
        <begin position="79"/>
        <end position="391"/>
    </location>
</feature>
<dbReference type="NCBIfam" id="TIGR01036">
    <property type="entry name" value="pyrD_sub2"/>
    <property type="match status" value="1"/>
</dbReference>
<evidence type="ECO:0000313" key="19">
    <source>
        <dbReference type="EMBL" id="KAJ3257205.1"/>
    </source>
</evidence>
<evidence type="ECO:0000256" key="1">
    <source>
        <dbReference type="ARBA" id="ARBA00004434"/>
    </source>
</evidence>
<dbReference type="PANTHER" id="PTHR48109:SF4">
    <property type="entry name" value="DIHYDROOROTATE DEHYDROGENASE (QUINONE), MITOCHONDRIAL"/>
    <property type="match status" value="1"/>
</dbReference>
<evidence type="ECO:0000256" key="14">
    <source>
        <dbReference type="ARBA" id="ARBA00023128"/>
    </source>
</evidence>
<keyword evidence="10" id="KW-0809">Transit peptide</keyword>
<comment type="cofactor">
    <cofactor evidence="17">
        <name>FMN</name>
        <dbReference type="ChEBI" id="CHEBI:58210"/>
    </cofactor>
    <text evidence="17">Binds 1 FMN per subunit.</text>
</comment>
<name>A0AAD5UKH0_9FUNG</name>
<dbReference type="FunFam" id="3.20.20.70:FF:000066">
    <property type="entry name" value="Dihydroorotate dehydrogenase (quinone), mitochondrial"/>
    <property type="match status" value="1"/>
</dbReference>
<gene>
    <name evidence="19" type="primary">URA9</name>
    <name evidence="19" type="ORF">HK103_004903</name>
</gene>
<evidence type="ECO:0000256" key="17">
    <source>
        <dbReference type="RuleBase" id="RU361255"/>
    </source>
</evidence>
<keyword evidence="15 17" id="KW-0472">Membrane</keyword>
<evidence type="ECO:0000256" key="10">
    <source>
        <dbReference type="ARBA" id="ARBA00022946"/>
    </source>
</evidence>
<organism evidence="19 20">
    <name type="scientific">Boothiomyces macroporosus</name>
    <dbReference type="NCBI Taxonomy" id="261099"/>
    <lineage>
        <taxon>Eukaryota</taxon>
        <taxon>Fungi</taxon>
        <taxon>Fungi incertae sedis</taxon>
        <taxon>Chytridiomycota</taxon>
        <taxon>Chytridiomycota incertae sedis</taxon>
        <taxon>Chytridiomycetes</taxon>
        <taxon>Rhizophydiales</taxon>
        <taxon>Terramycetaceae</taxon>
        <taxon>Boothiomyces</taxon>
    </lineage>
</organism>
<keyword evidence="12 17" id="KW-1133">Transmembrane helix</keyword>
<feature type="transmembrane region" description="Helical" evidence="17">
    <location>
        <begin position="12"/>
        <end position="31"/>
    </location>
</feature>
<dbReference type="Pfam" id="PF01180">
    <property type="entry name" value="DHO_dh"/>
    <property type="match status" value="1"/>
</dbReference>
<evidence type="ECO:0000256" key="6">
    <source>
        <dbReference type="ARBA" id="ARBA00022630"/>
    </source>
</evidence>
<evidence type="ECO:0000256" key="2">
    <source>
        <dbReference type="ARBA" id="ARBA00005161"/>
    </source>
</evidence>
<protein>
    <recommendedName>
        <fullName evidence="5 17">Dihydroorotate dehydrogenase (quinone), mitochondrial</fullName>
        <shortName evidence="17">DHOdehase</shortName>
        <ecNumber evidence="4 17">1.3.5.2</ecNumber>
    </recommendedName>
</protein>
<dbReference type="GO" id="GO:0006207">
    <property type="term" value="P:'de novo' pyrimidine nucleobase biosynthetic process"/>
    <property type="evidence" value="ECO:0007669"/>
    <property type="project" value="InterPro"/>
</dbReference>
<evidence type="ECO:0000256" key="4">
    <source>
        <dbReference type="ARBA" id="ARBA00012791"/>
    </source>
</evidence>
<comment type="similarity">
    <text evidence="3 17">Belongs to the dihydroorotate dehydrogenase family. Type 2 subfamily.</text>
</comment>
<dbReference type="GO" id="GO:0009220">
    <property type="term" value="P:pyrimidine ribonucleotide biosynthetic process"/>
    <property type="evidence" value="ECO:0007669"/>
    <property type="project" value="TreeGrafter"/>
</dbReference>
<dbReference type="InterPro" id="IPR013785">
    <property type="entry name" value="Aldolase_TIM"/>
</dbReference>
<evidence type="ECO:0000256" key="8">
    <source>
        <dbReference type="ARBA" id="ARBA00022692"/>
    </source>
</evidence>
<dbReference type="EC" id="1.3.5.2" evidence="4 17"/>
<evidence type="ECO:0000256" key="13">
    <source>
        <dbReference type="ARBA" id="ARBA00023002"/>
    </source>
</evidence>
<keyword evidence="20" id="KW-1185">Reference proteome</keyword>
<dbReference type="PANTHER" id="PTHR48109">
    <property type="entry name" value="DIHYDROOROTATE DEHYDROGENASE (QUINONE), MITOCHONDRIAL-RELATED"/>
    <property type="match status" value="1"/>
</dbReference>
<evidence type="ECO:0000256" key="3">
    <source>
        <dbReference type="ARBA" id="ARBA00005359"/>
    </source>
</evidence>
<evidence type="ECO:0000256" key="5">
    <source>
        <dbReference type="ARBA" id="ARBA00017599"/>
    </source>
</evidence>
<sequence length="408" mass="44283">MTTRLKSPSFLRAGLTAAGGLVAGTLLYFYAMDSRALMYKWGVMPLMHTMDAEDSHNISIWCAKYGLVPRDVTKDSELLKVKLWNKEITNPVGLAAGYDKNGEAVDSLLNFGFGLVEIGSVTPLPQAGNPKPRFFRLPSDDAVINRYGFNSVGHSVVLNRLKHRLRKYFNLNPLSDIDDIPRSLQENKLLGVNLGKNKLSPADSHDDYINGVKKLGPMADYIVINISSPNTPGLRSLQRREPIQQLLGQAIAARNTLTHKPPLLVKIAPDCSDAELEDIAHVVKEVGIDGIIISNTTISRPKTLTGDEKIVRQMGGLSGAPVKPLALATVSKFYKLTNGSIPIVGCGGIATAEDALQFCRAGATVVQLYTSLGYRGPGIVPEIKDGLTKLLRAEGKTWMECIGSGHQK</sequence>
<dbReference type="Proteomes" id="UP001210925">
    <property type="component" value="Unassembled WGS sequence"/>
</dbReference>
<proteinExistence type="inferred from homology"/>
<keyword evidence="11" id="KW-0665">Pyrimidine biosynthesis</keyword>
<dbReference type="CDD" id="cd04738">
    <property type="entry name" value="DHOD_2_like"/>
    <property type="match status" value="1"/>
</dbReference>
<dbReference type="InterPro" id="IPR001295">
    <property type="entry name" value="Dihydroorotate_DH_CS"/>
</dbReference>
<reference evidence="19" key="1">
    <citation type="submission" date="2020-05" db="EMBL/GenBank/DDBJ databases">
        <title>Phylogenomic resolution of chytrid fungi.</title>
        <authorList>
            <person name="Stajich J.E."/>
            <person name="Amses K."/>
            <person name="Simmons R."/>
            <person name="Seto K."/>
            <person name="Myers J."/>
            <person name="Bonds A."/>
            <person name="Quandt C.A."/>
            <person name="Barry K."/>
            <person name="Liu P."/>
            <person name="Grigoriev I."/>
            <person name="Longcore J.E."/>
            <person name="James T.Y."/>
        </authorList>
    </citation>
    <scope>NUCLEOTIDE SEQUENCE</scope>
    <source>
        <strain evidence="19">PLAUS21</strain>
    </source>
</reference>
<evidence type="ECO:0000313" key="20">
    <source>
        <dbReference type="Proteomes" id="UP001210925"/>
    </source>
</evidence>
<dbReference type="NCBIfam" id="NF003652">
    <property type="entry name" value="PRK05286.2-5"/>
    <property type="match status" value="1"/>
</dbReference>
<comment type="catalytic activity">
    <reaction evidence="16 17">
        <text>(S)-dihydroorotate + a quinone = orotate + a quinol</text>
        <dbReference type="Rhea" id="RHEA:30187"/>
        <dbReference type="ChEBI" id="CHEBI:24646"/>
        <dbReference type="ChEBI" id="CHEBI:30839"/>
        <dbReference type="ChEBI" id="CHEBI:30864"/>
        <dbReference type="ChEBI" id="CHEBI:132124"/>
        <dbReference type="EC" id="1.3.5.2"/>
    </reaction>
</comment>
<evidence type="ECO:0000256" key="7">
    <source>
        <dbReference type="ARBA" id="ARBA00022643"/>
    </source>
</evidence>
<dbReference type="AlphaFoldDB" id="A0AAD5UKH0"/>
<evidence type="ECO:0000256" key="15">
    <source>
        <dbReference type="ARBA" id="ARBA00023136"/>
    </source>
</evidence>
<dbReference type="InterPro" id="IPR050074">
    <property type="entry name" value="DHO_dehydrogenase"/>
</dbReference>
<dbReference type="SUPFAM" id="SSF51395">
    <property type="entry name" value="FMN-linked oxidoreductases"/>
    <property type="match status" value="1"/>
</dbReference>
<dbReference type="InterPro" id="IPR005720">
    <property type="entry name" value="Dihydroorotate_DH_cat"/>
</dbReference>